<dbReference type="PROSITE" id="PS51257">
    <property type="entry name" value="PROKAR_LIPOPROTEIN"/>
    <property type="match status" value="1"/>
</dbReference>
<evidence type="ECO:0000256" key="1">
    <source>
        <dbReference type="SAM" id="MobiDB-lite"/>
    </source>
</evidence>
<accession>A0ABT6MN64</accession>
<feature type="region of interest" description="Disordered" evidence="1">
    <location>
        <begin position="27"/>
        <end position="56"/>
    </location>
</feature>
<reference evidence="3" key="1">
    <citation type="journal article" date="2007" name="Int. J. Syst. Evol. Microbiol.">
        <title>Luteimonas composti sp. nov., a moderately thermophilic bacterium isolated from food waste.</title>
        <authorList>
            <person name="Young C.C."/>
            <person name="Kampfer P."/>
            <person name="Chen W.M."/>
            <person name="Yen W.S."/>
            <person name="Arun A.B."/>
            <person name="Lai W.A."/>
            <person name="Shen F.T."/>
            <person name="Rekha P.D."/>
            <person name="Lin K.Y."/>
            <person name="Chou J.H."/>
        </authorList>
    </citation>
    <scope>NUCLEOTIDE SEQUENCE</scope>
    <source>
        <strain evidence="3">CC-YY355</strain>
    </source>
</reference>
<dbReference type="EMBL" id="JARYGX010000005">
    <property type="protein sequence ID" value="MDH7451854.1"/>
    <property type="molecule type" value="Genomic_DNA"/>
</dbReference>
<evidence type="ECO:0008006" key="5">
    <source>
        <dbReference type="Google" id="ProtNLM"/>
    </source>
</evidence>
<feature type="signal peptide" evidence="2">
    <location>
        <begin position="1"/>
        <end position="25"/>
    </location>
</feature>
<evidence type="ECO:0000313" key="3">
    <source>
        <dbReference type="EMBL" id="MDH7451854.1"/>
    </source>
</evidence>
<feature type="chain" id="PRO_5045918305" description="Lipoprotein" evidence="2">
    <location>
        <begin position="26"/>
        <end position="213"/>
    </location>
</feature>
<comment type="caution">
    <text evidence="3">The sequence shown here is derived from an EMBL/GenBank/DDBJ whole genome shotgun (WGS) entry which is preliminary data.</text>
</comment>
<dbReference type="Proteomes" id="UP001160550">
    <property type="component" value="Unassembled WGS sequence"/>
</dbReference>
<dbReference type="RefSeq" id="WP_280941062.1">
    <property type="nucleotide sequence ID" value="NZ_JARYGX010000005.1"/>
</dbReference>
<proteinExistence type="predicted"/>
<evidence type="ECO:0000313" key="4">
    <source>
        <dbReference type="Proteomes" id="UP001160550"/>
    </source>
</evidence>
<keyword evidence="2" id="KW-0732">Signal</keyword>
<organism evidence="3 4">
    <name type="scientific">Luteimonas composti</name>
    <dbReference type="NCBI Taxonomy" id="398257"/>
    <lineage>
        <taxon>Bacteria</taxon>
        <taxon>Pseudomonadati</taxon>
        <taxon>Pseudomonadota</taxon>
        <taxon>Gammaproteobacteria</taxon>
        <taxon>Lysobacterales</taxon>
        <taxon>Lysobacteraceae</taxon>
        <taxon>Luteimonas</taxon>
    </lineage>
</organism>
<reference evidence="3" key="2">
    <citation type="submission" date="2023-04" db="EMBL/GenBank/DDBJ databases">
        <authorList>
            <person name="Sun J.-Q."/>
        </authorList>
    </citation>
    <scope>NUCLEOTIDE SEQUENCE</scope>
    <source>
        <strain evidence="3">CC-YY355</strain>
    </source>
</reference>
<sequence>MTRWIRLPGARLAGLFLACAATASAGCAHSSPPSGPTRAEEADAMTAPGSDTPADTPKLTAEEIGRRFLALLAGLESRDQLSLDRIREVMGITIPHQPGALRAGVASDDLGDGWHYVLNYVPESPSSARGIALSFVNQGRRSASMEPVCGLGLDAYHNALLAMGYQDVAIPGEIGELRSVRYHKGDITISIVPQNVRPGETGRLCVESIGTLN</sequence>
<name>A0ABT6MN64_9GAMM</name>
<keyword evidence="4" id="KW-1185">Reference proteome</keyword>
<evidence type="ECO:0000256" key="2">
    <source>
        <dbReference type="SAM" id="SignalP"/>
    </source>
</evidence>
<gene>
    <name evidence="3" type="ORF">QF205_02015</name>
</gene>
<protein>
    <recommendedName>
        <fullName evidence="5">Lipoprotein</fullName>
    </recommendedName>
</protein>